<reference evidence="1" key="1">
    <citation type="journal article" date="2023" name="Mol. Phylogenet. Evol.">
        <title>Genome-scale phylogeny and comparative genomics of the fungal order Sordariales.</title>
        <authorList>
            <person name="Hensen N."/>
            <person name="Bonometti L."/>
            <person name="Westerberg I."/>
            <person name="Brannstrom I.O."/>
            <person name="Guillou S."/>
            <person name="Cros-Aarteil S."/>
            <person name="Calhoun S."/>
            <person name="Haridas S."/>
            <person name="Kuo A."/>
            <person name="Mondo S."/>
            <person name="Pangilinan J."/>
            <person name="Riley R."/>
            <person name="LaButti K."/>
            <person name="Andreopoulos B."/>
            <person name="Lipzen A."/>
            <person name="Chen C."/>
            <person name="Yan M."/>
            <person name="Daum C."/>
            <person name="Ng V."/>
            <person name="Clum A."/>
            <person name="Steindorff A."/>
            <person name="Ohm R.A."/>
            <person name="Martin F."/>
            <person name="Silar P."/>
            <person name="Natvig D.O."/>
            <person name="Lalanne C."/>
            <person name="Gautier V."/>
            <person name="Ament-Velasquez S.L."/>
            <person name="Kruys A."/>
            <person name="Hutchinson M.I."/>
            <person name="Powell A.J."/>
            <person name="Barry K."/>
            <person name="Miller A.N."/>
            <person name="Grigoriev I.V."/>
            <person name="Debuchy R."/>
            <person name="Gladieux P."/>
            <person name="Hiltunen Thoren M."/>
            <person name="Johannesson H."/>
        </authorList>
    </citation>
    <scope>NUCLEOTIDE SEQUENCE</scope>
    <source>
        <strain evidence="1">PSN243</strain>
    </source>
</reference>
<protein>
    <submittedName>
        <fullName evidence="1">Uncharacterized protein</fullName>
    </submittedName>
</protein>
<accession>A0AAV9GPQ8</accession>
<evidence type="ECO:0000313" key="1">
    <source>
        <dbReference type="EMBL" id="KAK4448641.1"/>
    </source>
</evidence>
<dbReference type="Proteomes" id="UP001321760">
    <property type="component" value="Unassembled WGS sequence"/>
</dbReference>
<keyword evidence="2" id="KW-1185">Reference proteome</keyword>
<reference evidence="1" key="2">
    <citation type="submission" date="2023-05" db="EMBL/GenBank/DDBJ databases">
        <authorList>
            <consortium name="Lawrence Berkeley National Laboratory"/>
            <person name="Steindorff A."/>
            <person name="Hensen N."/>
            <person name="Bonometti L."/>
            <person name="Westerberg I."/>
            <person name="Brannstrom I.O."/>
            <person name="Guillou S."/>
            <person name="Cros-Aarteil S."/>
            <person name="Calhoun S."/>
            <person name="Haridas S."/>
            <person name="Kuo A."/>
            <person name="Mondo S."/>
            <person name="Pangilinan J."/>
            <person name="Riley R."/>
            <person name="Labutti K."/>
            <person name="Andreopoulos B."/>
            <person name="Lipzen A."/>
            <person name="Chen C."/>
            <person name="Yanf M."/>
            <person name="Daum C."/>
            <person name="Ng V."/>
            <person name="Clum A."/>
            <person name="Ohm R."/>
            <person name="Martin F."/>
            <person name="Silar P."/>
            <person name="Natvig D."/>
            <person name="Lalanne C."/>
            <person name="Gautier V."/>
            <person name="Ament-Velasquez S.L."/>
            <person name="Kruys A."/>
            <person name="Hutchinson M.I."/>
            <person name="Powell A.J."/>
            <person name="Barry K."/>
            <person name="Miller A.N."/>
            <person name="Grigoriev I.V."/>
            <person name="Debuchy R."/>
            <person name="Gladieux P."/>
            <person name="Thoren M.H."/>
            <person name="Johannesson H."/>
        </authorList>
    </citation>
    <scope>NUCLEOTIDE SEQUENCE</scope>
    <source>
        <strain evidence="1">PSN243</strain>
    </source>
</reference>
<comment type="caution">
    <text evidence="1">The sequence shown here is derived from an EMBL/GenBank/DDBJ whole genome shotgun (WGS) entry which is preliminary data.</text>
</comment>
<organism evidence="1 2">
    <name type="scientific">Podospora aff. communis PSN243</name>
    <dbReference type="NCBI Taxonomy" id="3040156"/>
    <lineage>
        <taxon>Eukaryota</taxon>
        <taxon>Fungi</taxon>
        <taxon>Dikarya</taxon>
        <taxon>Ascomycota</taxon>
        <taxon>Pezizomycotina</taxon>
        <taxon>Sordariomycetes</taxon>
        <taxon>Sordariomycetidae</taxon>
        <taxon>Sordariales</taxon>
        <taxon>Podosporaceae</taxon>
        <taxon>Podospora</taxon>
    </lineage>
</organism>
<dbReference type="AlphaFoldDB" id="A0AAV9GPQ8"/>
<sequence>MRKARDLRGTTFEMVAESPHPQHICESMLLVKIYRAQNNLRSAILMAYKVSETLEANYKGIIAGQWRTGLVRLGQVRFELALMLIEDGQVSAAPLQLEGIAFEEDTDELKSCIARALWFLANHKERHPDGCKHEVSALRLRAKEVRLSIKDGEWDIEDSDEGFMRLCNMSLWH</sequence>
<gene>
    <name evidence="1" type="ORF">QBC34DRAFT_112262</name>
</gene>
<proteinExistence type="predicted"/>
<name>A0AAV9GPQ8_9PEZI</name>
<evidence type="ECO:0000313" key="2">
    <source>
        <dbReference type="Proteomes" id="UP001321760"/>
    </source>
</evidence>
<dbReference type="EMBL" id="MU865942">
    <property type="protein sequence ID" value="KAK4448641.1"/>
    <property type="molecule type" value="Genomic_DNA"/>
</dbReference>